<dbReference type="NCBIfam" id="NF033546">
    <property type="entry name" value="transpos_IS21"/>
    <property type="match status" value="1"/>
</dbReference>
<feature type="domain" description="Integrase catalytic" evidence="1">
    <location>
        <begin position="138"/>
        <end position="317"/>
    </location>
</feature>
<evidence type="ECO:0000259" key="1">
    <source>
        <dbReference type="PROSITE" id="PS50994"/>
    </source>
</evidence>
<dbReference type="Proteomes" id="UP000244956">
    <property type="component" value="Unassembled WGS sequence"/>
</dbReference>
<accession>A0A2U2B8E5</accession>
<dbReference type="OrthoDB" id="3193769at2"/>
<dbReference type="InterPro" id="IPR054353">
    <property type="entry name" value="IstA-like_C"/>
</dbReference>
<dbReference type="GO" id="GO:0015074">
    <property type="term" value="P:DNA integration"/>
    <property type="evidence" value="ECO:0007669"/>
    <property type="project" value="InterPro"/>
</dbReference>
<gene>
    <name evidence="2" type="ORF">DDZ16_10135</name>
</gene>
<evidence type="ECO:0000313" key="2">
    <source>
        <dbReference type="EMBL" id="PWD99361.1"/>
    </source>
</evidence>
<reference evidence="2 3" key="1">
    <citation type="submission" date="2018-05" db="EMBL/GenBank/DDBJ databases">
        <title>Marinilabilia rubrum sp. nov., isolated from saltern sediment.</title>
        <authorList>
            <person name="Zhang R."/>
        </authorList>
    </citation>
    <scope>NUCLEOTIDE SEQUENCE [LARGE SCALE GENOMIC DNA]</scope>
    <source>
        <strain evidence="2 3">WTE16</strain>
    </source>
</reference>
<organism evidence="2 3">
    <name type="scientific">Marinilabilia rubra</name>
    <dbReference type="NCBI Taxonomy" id="2162893"/>
    <lineage>
        <taxon>Bacteria</taxon>
        <taxon>Pseudomonadati</taxon>
        <taxon>Bacteroidota</taxon>
        <taxon>Bacteroidia</taxon>
        <taxon>Marinilabiliales</taxon>
        <taxon>Marinilabiliaceae</taxon>
        <taxon>Marinilabilia</taxon>
    </lineage>
</organism>
<evidence type="ECO:0000313" key="3">
    <source>
        <dbReference type="Proteomes" id="UP000244956"/>
    </source>
</evidence>
<sequence>MAKRRIDMRKVRELLRLHYEQGIISARELAKLAGMGKSTASDYLAGFKSSGLEYRLIKDLSDSDLIAAIHSRKKTENPRYQTLYEQFPIYYKELQRTGVTLQLLWQEYKQKHTDCYGYSQFCHHYYNWRKESKVSMHMEHKAGDKLFVDYAGKKMSYTDSSTGEIIECEVFVGVLGSSQLAYIEATPTQEKHNFISVNENTLHFFGGAPRAIVPDCLKSAVTKADKYEPQVNSTYNDFACHYNTAILPARALKPQDKSLAENFVKHAYNSIYAPLRNETFFSIEELNAALWVQLDIYNRKKFQKCDYSRQELFDDVEKDALKPLTTSRYDLKTFCCLTVQYNHHIYLKDDKHYYSAPFQLTGKKVLVTYTSRNVEVYFNNRRVALHTRKSTKYRYTTKDEHRPSGHKFVAEWTPQRFINWAAKIGPEVQELVTALLDSRKHPEQAYKSCMGLLSLAKKHDTDDFIKACKKALILNCIQYKFVKNVLQNKAFDMTGEEQMELFRISEHENLRGKEHFN</sequence>
<dbReference type="PROSITE" id="PS50994">
    <property type="entry name" value="INTEGRASE"/>
    <property type="match status" value="1"/>
</dbReference>
<dbReference type="PANTHER" id="PTHR35004:SF8">
    <property type="entry name" value="TRANSPOSASE RV3428C-RELATED"/>
    <property type="match status" value="1"/>
</dbReference>
<name>A0A2U2B8E5_9BACT</name>
<dbReference type="RefSeq" id="WP_109264345.1">
    <property type="nucleotide sequence ID" value="NZ_QEWP01000007.1"/>
</dbReference>
<keyword evidence="3" id="KW-1185">Reference proteome</keyword>
<dbReference type="Pfam" id="PF22483">
    <property type="entry name" value="Mu-transpos_C_2"/>
    <property type="match status" value="1"/>
</dbReference>
<dbReference type="InterPro" id="IPR001584">
    <property type="entry name" value="Integrase_cat-core"/>
</dbReference>
<dbReference type="EMBL" id="QEWP01000007">
    <property type="protein sequence ID" value="PWD99361.1"/>
    <property type="molecule type" value="Genomic_DNA"/>
</dbReference>
<proteinExistence type="predicted"/>
<dbReference type="AlphaFoldDB" id="A0A2U2B8E5"/>
<comment type="caution">
    <text evidence="2">The sequence shown here is derived from an EMBL/GenBank/DDBJ whole genome shotgun (WGS) entry which is preliminary data.</text>
</comment>
<protein>
    <submittedName>
        <fullName evidence="2">IS21 family transposase</fullName>
    </submittedName>
</protein>
<dbReference type="PANTHER" id="PTHR35004">
    <property type="entry name" value="TRANSPOSASE RV3428C-RELATED"/>
    <property type="match status" value="1"/>
</dbReference>